<accession>A0A1V3X2S5</accession>
<dbReference type="AlphaFoldDB" id="A0A1V3X2S5"/>
<evidence type="ECO:0000313" key="1">
    <source>
        <dbReference type="EMBL" id="OOK73382.1"/>
    </source>
</evidence>
<sequence>MRGHDRGRDRLEIQRSAGPVARLLPQTPVQLRCTIVQF</sequence>
<proteinExistence type="predicted"/>
<organism evidence="1 2">
    <name type="scientific">Mycobacterium kansasii</name>
    <dbReference type="NCBI Taxonomy" id="1768"/>
    <lineage>
        <taxon>Bacteria</taxon>
        <taxon>Bacillati</taxon>
        <taxon>Actinomycetota</taxon>
        <taxon>Actinomycetes</taxon>
        <taxon>Mycobacteriales</taxon>
        <taxon>Mycobacteriaceae</taxon>
        <taxon>Mycobacterium</taxon>
    </lineage>
</organism>
<comment type="caution">
    <text evidence="1">The sequence shown here is derived from an EMBL/GenBank/DDBJ whole genome shotgun (WGS) entry which is preliminary data.</text>
</comment>
<evidence type="ECO:0000313" key="2">
    <source>
        <dbReference type="Proteomes" id="UP000189229"/>
    </source>
</evidence>
<dbReference type="Proteomes" id="UP000189229">
    <property type="component" value="Unassembled WGS sequence"/>
</dbReference>
<protein>
    <submittedName>
        <fullName evidence="1">Uncharacterized protein</fullName>
    </submittedName>
</protein>
<name>A0A1V3X2S5_MYCKA</name>
<reference evidence="1 2" key="1">
    <citation type="submission" date="2017-02" db="EMBL/GenBank/DDBJ databases">
        <title>Complete genome sequences of Mycobacterium kansasii strains isolated from rhesus macaques.</title>
        <authorList>
            <person name="Panda A."/>
            <person name="Nagaraj S."/>
            <person name="Zhao X."/>
            <person name="Tettelin H."/>
            <person name="Detolla L.J."/>
        </authorList>
    </citation>
    <scope>NUCLEOTIDE SEQUENCE [LARGE SCALE GENOMIC DNA]</scope>
    <source>
        <strain evidence="1 2">11-3813</strain>
    </source>
</reference>
<dbReference type="EMBL" id="MVBM01000004">
    <property type="protein sequence ID" value="OOK73382.1"/>
    <property type="molecule type" value="Genomic_DNA"/>
</dbReference>
<gene>
    <name evidence="1" type="ORF">BZL30_4752</name>
</gene>